<sequence length="123" mass="14023">MNKFEWEGKEYELAPKTLKTVRVIEAAEKAPSMIESYRKQWELVNEALGDKVAKEILGAQTIEKVDVVRLTLVYNGVILAYEKPLREMRKAQETELLDSPVFDAVRDTAEQVKIIENAGKSIK</sequence>
<protein>
    <submittedName>
        <fullName evidence="1">Uncharacterized protein</fullName>
    </submittedName>
</protein>
<dbReference type="Proteomes" id="UP000610862">
    <property type="component" value="Unassembled WGS sequence"/>
</dbReference>
<comment type="caution">
    <text evidence="1">The sequence shown here is derived from an EMBL/GenBank/DDBJ whole genome shotgun (WGS) entry which is preliminary data.</text>
</comment>
<dbReference type="EMBL" id="JACRTA010000002">
    <property type="protein sequence ID" value="MBC8568246.1"/>
    <property type="molecule type" value="Genomic_DNA"/>
</dbReference>
<organism evidence="1 2">
    <name type="scientific">Lentihominibacter hominis</name>
    <dbReference type="NCBI Taxonomy" id="2763645"/>
    <lineage>
        <taxon>Bacteria</taxon>
        <taxon>Bacillati</taxon>
        <taxon>Bacillota</taxon>
        <taxon>Clostridia</taxon>
        <taxon>Peptostreptococcales</taxon>
        <taxon>Anaerovoracaceae</taxon>
        <taxon>Lentihominibacter</taxon>
    </lineage>
</organism>
<reference evidence="1" key="1">
    <citation type="submission" date="2020-08" db="EMBL/GenBank/DDBJ databases">
        <title>Genome public.</title>
        <authorList>
            <person name="Liu C."/>
            <person name="Sun Q."/>
        </authorList>
    </citation>
    <scope>NUCLEOTIDE SEQUENCE</scope>
    <source>
        <strain evidence="1">NSJ-24</strain>
    </source>
</reference>
<dbReference type="AlphaFoldDB" id="A0A926I8L5"/>
<name>A0A926I8L5_9FIRM</name>
<evidence type="ECO:0000313" key="1">
    <source>
        <dbReference type="EMBL" id="MBC8568246.1"/>
    </source>
</evidence>
<proteinExistence type="predicted"/>
<evidence type="ECO:0000313" key="2">
    <source>
        <dbReference type="Proteomes" id="UP000610862"/>
    </source>
</evidence>
<keyword evidence="2" id="KW-1185">Reference proteome</keyword>
<dbReference type="RefSeq" id="WP_187525201.1">
    <property type="nucleotide sequence ID" value="NZ_JACRTA010000002.1"/>
</dbReference>
<gene>
    <name evidence="1" type="ORF">H8692_05640</name>
</gene>
<accession>A0A926I8L5</accession>